<dbReference type="OrthoDB" id="9768284at2"/>
<dbReference type="PANTHER" id="PTHR37817">
    <property type="entry name" value="N-ACETYLTRANSFERASE EIS"/>
    <property type="match status" value="1"/>
</dbReference>
<dbReference type="Pfam" id="PF13530">
    <property type="entry name" value="SCP2_2"/>
    <property type="match status" value="1"/>
</dbReference>
<evidence type="ECO:0000259" key="1">
    <source>
        <dbReference type="PROSITE" id="PS51186"/>
    </source>
</evidence>
<dbReference type="Gene3D" id="3.40.630.30">
    <property type="match status" value="2"/>
</dbReference>
<accession>A0A1H3H0R1</accession>
<reference evidence="2" key="1">
    <citation type="submission" date="2016-10" db="EMBL/GenBank/DDBJ databases">
        <authorList>
            <person name="de Groot N.N."/>
        </authorList>
    </citation>
    <scope>NUCLEOTIDE SEQUENCE [LARGE SCALE GENOMIC DNA]</scope>
    <source>
        <strain evidence="2">SP</strain>
    </source>
</reference>
<feature type="domain" description="N-acetyltransferase" evidence="1">
    <location>
        <begin position="1"/>
        <end position="147"/>
    </location>
</feature>
<protein>
    <submittedName>
        <fullName evidence="2">Predicted acetyltransferase</fullName>
    </submittedName>
</protein>
<keyword evidence="3" id="KW-1185">Reference proteome</keyword>
<dbReference type="InterPro" id="IPR016181">
    <property type="entry name" value="Acyl_CoA_acyltransferase"/>
</dbReference>
<evidence type="ECO:0000313" key="3">
    <source>
        <dbReference type="Proteomes" id="UP000198935"/>
    </source>
</evidence>
<dbReference type="SUPFAM" id="SSF55718">
    <property type="entry name" value="SCP-like"/>
    <property type="match status" value="1"/>
</dbReference>
<dbReference type="InterPro" id="IPR036527">
    <property type="entry name" value="SCP2_sterol-bd_dom_sf"/>
</dbReference>
<dbReference type="Pfam" id="PF13527">
    <property type="entry name" value="Acetyltransf_9"/>
    <property type="match status" value="1"/>
</dbReference>
<evidence type="ECO:0000313" key="2">
    <source>
        <dbReference type="EMBL" id="SDY08209.1"/>
    </source>
</evidence>
<dbReference type="GO" id="GO:0034069">
    <property type="term" value="F:aminoglycoside N-acetyltransferase activity"/>
    <property type="evidence" value="ECO:0007669"/>
    <property type="project" value="TreeGrafter"/>
</dbReference>
<organism evidence="2 3">
    <name type="scientific">Evansella caseinilytica</name>
    <dbReference type="NCBI Taxonomy" id="1503961"/>
    <lineage>
        <taxon>Bacteria</taxon>
        <taxon>Bacillati</taxon>
        <taxon>Bacillota</taxon>
        <taxon>Bacilli</taxon>
        <taxon>Bacillales</taxon>
        <taxon>Bacillaceae</taxon>
        <taxon>Evansella</taxon>
    </lineage>
</organism>
<keyword evidence="2" id="KW-0808">Transferase</keyword>
<dbReference type="Proteomes" id="UP000198935">
    <property type="component" value="Unassembled WGS sequence"/>
</dbReference>
<dbReference type="Pfam" id="PF17668">
    <property type="entry name" value="Acetyltransf_17"/>
    <property type="match status" value="1"/>
</dbReference>
<name>A0A1H3H0R1_9BACI</name>
<dbReference type="SUPFAM" id="SSF55729">
    <property type="entry name" value="Acyl-CoA N-acyltransferases (Nat)"/>
    <property type="match status" value="1"/>
</dbReference>
<dbReference type="CDD" id="cd04301">
    <property type="entry name" value="NAT_SF"/>
    <property type="match status" value="1"/>
</dbReference>
<dbReference type="STRING" id="1503961.SAMN05421736_101319"/>
<dbReference type="Gene3D" id="3.30.1050.10">
    <property type="entry name" value="SCP2 sterol-binding domain"/>
    <property type="match status" value="1"/>
</dbReference>
<dbReference type="InterPro" id="IPR041380">
    <property type="entry name" value="Acetyltransf_17"/>
</dbReference>
<dbReference type="PANTHER" id="PTHR37817:SF1">
    <property type="entry name" value="N-ACETYLTRANSFERASE EIS"/>
    <property type="match status" value="1"/>
</dbReference>
<dbReference type="GO" id="GO:0030649">
    <property type="term" value="P:aminoglycoside antibiotic catabolic process"/>
    <property type="evidence" value="ECO:0007669"/>
    <property type="project" value="TreeGrafter"/>
</dbReference>
<dbReference type="InterPro" id="IPR000182">
    <property type="entry name" value="GNAT_dom"/>
</dbReference>
<dbReference type="InterPro" id="IPR051554">
    <property type="entry name" value="Acetyltransferase_Eis"/>
</dbReference>
<dbReference type="InterPro" id="IPR025559">
    <property type="entry name" value="Eis_dom"/>
</dbReference>
<sequence>MIIRKLKNSEIDYSMEMSEYAFQYQLTEEERAERRPIFDPETTLVAEEDGQILSRVVVFPLQVYVHGRKIMMGGVSGVATWPEHRRGGLVKELLYESLKEMKEKGQLLSFLAPFSIPFYRKFGWELFAEVQKISLTKEQLPERKKTPGYVKRVEKDSSLLDTVYHQWATRFNGTLVRDKHWWKRLFLRSKKRHVAVYYSESGEAKGYLIYEVKSQSMTVAELIWLDNESRDGLLTFIANHDSMITKAEITTTLNDGLPFILPDPKVERQLTSYFMARIVDVKAFLEKVPFRISEGDSTVVLHVSDKFCQWNDGTYFLHSGAGAAREGKVEFYPTAARAAGTCQHQPKRGLHLSVQTLTAILFNSQSVDVMMREGYITGDEAAAQQLKMAIPAGQQPFIYDFF</sequence>
<dbReference type="AlphaFoldDB" id="A0A1H3H0R1"/>
<proteinExistence type="predicted"/>
<gene>
    <name evidence="2" type="ORF">SAMN05421736_101319</name>
</gene>
<dbReference type="EMBL" id="FNPI01000001">
    <property type="protein sequence ID" value="SDY08209.1"/>
    <property type="molecule type" value="Genomic_DNA"/>
</dbReference>
<dbReference type="PROSITE" id="PS51186">
    <property type="entry name" value="GNAT"/>
    <property type="match status" value="1"/>
</dbReference>